<feature type="domain" description="Glycosyl hydrolase family 13 catalytic" evidence="10">
    <location>
        <begin position="8"/>
        <end position="354"/>
    </location>
</feature>
<dbReference type="CDD" id="cd11318">
    <property type="entry name" value="AmyAc_bac_fung_AmyA"/>
    <property type="match status" value="1"/>
</dbReference>
<evidence type="ECO:0000313" key="11">
    <source>
        <dbReference type="EMBL" id="KAF9580042.1"/>
    </source>
</evidence>
<dbReference type="AlphaFoldDB" id="A0A9P6FR00"/>
<dbReference type="Pfam" id="PF00128">
    <property type="entry name" value="Alpha-amylase"/>
    <property type="match status" value="1"/>
</dbReference>
<dbReference type="EC" id="3.2.1.1" evidence="4 9"/>
<keyword evidence="7 9" id="KW-0326">Glycosidase</keyword>
<dbReference type="GO" id="GO:0043169">
    <property type="term" value="F:cation binding"/>
    <property type="evidence" value="ECO:0007669"/>
    <property type="project" value="InterPro"/>
</dbReference>
<accession>A0A9P6FR00</accession>
<dbReference type="EMBL" id="JAABOA010002319">
    <property type="protein sequence ID" value="KAF9580042.1"/>
    <property type="molecule type" value="Genomic_DNA"/>
</dbReference>
<comment type="cofactor">
    <cofactor evidence="2">
        <name>Ca(2+)</name>
        <dbReference type="ChEBI" id="CHEBI:29108"/>
    </cofactor>
</comment>
<evidence type="ECO:0000256" key="9">
    <source>
        <dbReference type="RuleBase" id="RU361134"/>
    </source>
</evidence>
<dbReference type="InterPro" id="IPR006047">
    <property type="entry name" value="GH13_cat_dom"/>
</dbReference>
<keyword evidence="12" id="KW-1185">Reference proteome</keyword>
<dbReference type="NCBIfam" id="NF006969">
    <property type="entry name" value="PRK09441.1-2"/>
    <property type="match status" value="1"/>
</dbReference>
<evidence type="ECO:0000313" key="12">
    <source>
        <dbReference type="Proteomes" id="UP000780801"/>
    </source>
</evidence>
<dbReference type="Proteomes" id="UP000780801">
    <property type="component" value="Unassembled WGS sequence"/>
</dbReference>
<dbReference type="SMART" id="SM00642">
    <property type="entry name" value="Aamy"/>
    <property type="match status" value="1"/>
</dbReference>
<evidence type="ECO:0000256" key="2">
    <source>
        <dbReference type="ARBA" id="ARBA00001913"/>
    </source>
</evidence>
<dbReference type="SUPFAM" id="SSF51445">
    <property type="entry name" value="(Trans)glycosidases"/>
    <property type="match status" value="1"/>
</dbReference>
<protein>
    <recommendedName>
        <fullName evidence="4 9">Alpha-amylase</fullName>
        <ecNumber evidence="4 9">3.2.1.1</ecNumber>
    </recommendedName>
</protein>
<evidence type="ECO:0000256" key="3">
    <source>
        <dbReference type="ARBA" id="ARBA00008061"/>
    </source>
</evidence>
<evidence type="ECO:0000259" key="10">
    <source>
        <dbReference type="SMART" id="SM00642"/>
    </source>
</evidence>
<proteinExistence type="inferred from homology"/>
<reference evidence="11" key="1">
    <citation type="journal article" date="2020" name="Fungal Divers.">
        <title>Resolving the Mortierellaceae phylogeny through synthesis of multi-gene phylogenetics and phylogenomics.</title>
        <authorList>
            <person name="Vandepol N."/>
            <person name="Liber J."/>
            <person name="Desiro A."/>
            <person name="Na H."/>
            <person name="Kennedy M."/>
            <person name="Barry K."/>
            <person name="Grigoriev I.V."/>
            <person name="Miller A.N."/>
            <person name="O'Donnell K."/>
            <person name="Stajich J.E."/>
            <person name="Bonito G."/>
        </authorList>
    </citation>
    <scope>NUCLEOTIDE SEQUENCE</scope>
    <source>
        <strain evidence="11">KOD1015</strain>
    </source>
</reference>
<gene>
    <name evidence="11" type="ORF">BGW38_003465</name>
</gene>
<dbReference type="PANTHER" id="PTHR43447">
    <property type="entry name" value="ALPHA-AMYLASE"/>
    <property type="match status" value="1"/>
</dbReference>
<name>A0A9P6FR00_9FUNG</name>
<dbReference type="InterPro" id="IPR017853">
    <property type="entry name" value="GH"/>
</dbReference>
<dbReference type="GO" id="GO:0004556">
    <property type="term" value="F:alpha-amylase activity"/>
    <property type="evidence" value="ECO:0007669"/>
    <property type="project" value="UniProtKB-UniRule"/>
</dbReference>
<dbReference type="Gene3D" id="3.20.20.80">
    <property type="entry name" value="Glycosidases"/>
    <property type="match status" value="1"/>
</dbReference>
<comment type="caution">
    <text evidence="11">The sequence shown here is derived from an EMBL/GenBank/DDBJ whole genome shotgun (WGS) entry which is preliminary data.</text>
</comment>
<evidence type="ECO:0000256" key="1">
    <source>
        <dbReference type="ARBA" id="ARBA00000548"/>
    </source>
</evidence>
<comment type="similarity">
    <text evidence="3 8">Belongs to the glycosyl hydrolase 13 family.</text>
</comment>
<keyword evidence="6 9" id="KW-0119">Carbohydrate metabolism</keyword>
<evidence type="ECO:0000256" key="4">
    <source>
        <dbReference type="ARBA" id="ARBA00012595"/>
    </source>
</evidence>
<evidence type="ECO:0000256" key="8">
    <source>
        <dbReference type="RuleBase" id="RU003615"/>
    </source>
</evidence>
<organism evidence="11 12">
    <name type="scientific">Lunasporangiospora selenospora</name>
    <dbReference type="NCBI Taxonomy" id="979761"/>
    <lineage>
        <taxon>Eukaryota</taxon>
        <taxon>Fungi</taxon>
        <taxon>Fungi incertae sedis</taxon>
        <taxon>Mucoromycota</taxon>
        <taxon>Mortierellomycotina</taxon>
        <taxon>Mortierellomycetes</taxon>
        <taxon>Mortierellales</taxon>
        <taxon>Mortierellaceae</taxon>
        <taxon>Lunasporangiospora</taxon>
    </lineage>
</organism>
<dbReference type="GO" id="GO:0005975">
    <property type="term" value="P:carbohydrate metabolic process"/>
    <property type="evidence" value="ECO:0007669"/>
    <property type="project" value="InterPro"/>
</dbReference>
<feature type="non-terminal residue" evidence="11">
    <location>
        <position position="354"/>
    </location>
</feature>
<dbReference type="PRINTS" id="PR00110">
    <property type="entry name" value="ALPHAAMYLASE"/>
</dbReference>
<dbReference type="Gene3D" id="2.40.30.140">
    <property type="match status" value="1"/>
</dbReference>
<keyword evidence="5 9" id="KW-0378">Hydrolase</keyword>
<dbReference type="InterPro" id="IPR006046">
    <property type="entry name" value="Alpha_amylase"/>
</dbReference>
<evidence type="ECO:0000256" key="5">
    <source>
        <dbReference type="ARBA" id="ARBA00022801"/>
    </source>
</evidence>
<evidence type="ECO:0000256" key="6">
    <source>
        <dbReference type="ARBA" id="ARBA00023277"/>
    </source>
</evidence>
<comment type="catalytic activity">
    <reaction evidence="1 9">
        <text>Endohydrolysis of (1-&gt;4)-alpha-D-glucosidic linkages in polysaccharides containing three or more (1-&gt;4)-alpha-linked D-glucose units.</text>
        <dbReference type="EC" id="3.2.1.1"/>
    </reaction>
</comment>
<evidence type="ECO:0000256" key="7">
    <source>
        <dbReference type="ARBA" id="ARBA00023295"/>
    </source>
</evidence>
<sequence length="354" mass="41141">MPPSKENVTMFQYFEWYTPADHKHWKRLKEQAPLLKSLGLTALWLPPPTKGGSRRDVGYGAYDLWDLGEFDQKGTVPTKYGTRQELQEAIEACHEQGIQVYFDIVLNHKGSGDETETFMAKVMDEEDRRQEIQGPHEIKAYTRFTFPGRKGKYSDLVWGHPHFSGTDWDAKRKRKAIFQIVGENKGFAEDVDDEKGNFDFLMCCNIDYSHPEVVQETEKWARWLVDEFKVDGFRIDAIRHISYGFITHFISFVRTELDRPEFFCVGEWWREDLSKVDTQEGNDSHFHLFDIRLHVNFHQASTLGSTFDLQTIFDGTLVQSSPESAVTFIDNHDTQPYQAVESFVEDWFKPLAAA</sequence>
<dbReference type="OrthoDB" id="550577at2759"/>